<feature type="domain" description="Mechanosensitive ion channel transmembrane helices 2/3" evidence="10">
    <location>
        <begin position="96"/>
        <end position="136"/>
    </location>
</feature>
<evidence type="ECO:0000259" key="10">
    <source>
        <dbReference type="Pfam" id="PF21088"/>
    </source>
</evidence>
<dbReference type="SUPFAM" id="SSF82689">
    <property type="entry name" value="Mechanosensitive channel protein MscS (YggB), C-terminal domain"/>
    <property type="match status" value="1"/>
</dbReference>
<feature type="transmembrane region" description="Helical" evidence="7">
    <location>
        <begin position="19"/>
        <end position="37"/>
    </location>
</feature>
<keyword evidence="5 7" id="KW-1133">Transmembrane helix</keyword>
<dbReference type="Pfam" id="PF21082">
    <property type="entry name" value="MS_channel_3rd"/>
    <property type="match status" value="1"/>
</dbReference>
<proteinExistence type="inferred from homology"/>
<feature type="domain" description="Mechanosensitive ion channel MscS C-terminal" evidence="9">
    <location>
        <begin position="210"/>
        <end position="293"/>
    </location>
</feature>
<evidence type="ECO:0000256" key="6">
    <source>
        <dbReference type="ARBA" id="ARBA00023136"/>
    </source>
</evidence>
<evidence type="ECO:0000313" key="12">
    <source>
        <dbReference type="Proteomes" id="UP001147653"/>
    </source>
</evidence>
<dbReference type="Pfam" id="PF00924">
    <property type="entry name" value="MS_channel_2nd"/>
    <property type="match status" value="1"/>
</dbReference>
<dbReference type="EMBL" id="JAPDDP010000101">
    <property type="protein sequence ID" value="MDA0185179.1"/>
    <property type="molecule type" value="Genomic_DNA"/>
</dbReference>
<keyword evidence="4 7" id="KW-0812">Transmembrane</keyword>
<dbReference type="GO" id="GO:0005886">
    <property type="term" value="C:plasma membrane"/>
    <property type="evidence" value="ECO:0007669"/>
    <property type="project" value="UniProtKB-SubCell"/>
</dbReference>
<reference evidence="11" key="1">
    <citation type="submission" date="2022-10" db="EMBL/GenBank/DDBJ databases">
        <title>The WGS of Solirubrobacter phytolaccae KCTC 29190.</title>
        <authorList>
            <person name="Jiang Z."/>
        </authorList>
    </citation>
    <scope>NUCLEOTIDE SEQUENCE</scope>
    <source>
        <strain evidence="11">KCTC 29190</strain>
    </source>
</reference>
<evidence type="ECO:0000256" key="2">
    <source>
        <dbReference type="ARBA" id="ARBA00008017"/>
    </source>
</evidence>
<dbReference type="InterPro" id="IPR010920">
    <property type="entry name" value="LSM_dom_sf"/>
</dbReference>
<evidence type="ECO:0000259" key="9">
    <source>
        <dbReference type="Pfam" id="PF21082"/>
    </source>
</evidence>
<keyword evidence="6 7" id="KW-0472">Membrane</keyword>
<dbReference type="PANTHER" id="PTHR30460:SF0">
    <property type="entry name" value="MODERATE CONDUCTANCE MECHANOSENSITIVE CHANNEL YBIO"/>
    <property type="match status" value="1"/>
</dbReference>
<dbReference type="FunFam" id="1.10.287.1260:FF:000005">
    <property type="entry name" value="Mechanosensitive ion channel family protein"/>
    <property type="match status" value="1"/>
</dbReference>
<dbReference type="InterPro" id="IPR049142">
    <property type="entry name" value="MS_channel_1st"/>
</dbReference>
<protein>
    <submittedName>
        <fullName evidence="11">Mechanosensitive ion channel family protein</fullName>
    </submittedName>
</protein>
<keyword evidence="12" id="KW-1185">Reference proteome</keyword>
<gene>
    <name evidence="11" type="ORF">OJ997_33045</name>
</gene>
<evidence type="ECO:0000256" key="4">
    <source>
        <dbReference type="ARBA" id="ARBA00022692"/>
    </source>
</evidence>
<dbReference type="Gene3D" id="1.10.287.1260">
    <property type="match status" value="1"/>
</dbReference>
<dbReference type="InterPro" id="IPR006685">
    <property type="entry name" value="MscS_channel_2nd"/>
</dbReference>
<dbReference type="InterPro" id="IPR011066">
    <property type="entry name" value="MscS_channel_C_sf"/>
</dbReference>
<accession>A0A9X3SB42</accession>
<feature type="transmembrane region" description="Helical" evidence="7">
    <location>
        <begin position="117"/>
        <end position="134"/>
    </location>
</feature>
<dbReference type="InterPro" id="IPR049278">
    <property type="entry name" value="MS_channel_C"/>
</dbReference>
<dbReference type="AlphaFoldDB" id="A0A9X3SB42"/>
<dbReference type="Gene3D" id="3.30.70.100">
    <property type="match status" value="1"/>
</dbReference>
<evidence type="ECO:0000259" key="8">
    <source>
        <dbReference type="Pfam" id="PF00924"/>
    </source>
</evidence>
<evidence type="ECO:0000256" key="7">
    <source>
        <dbReference type="SAM" id="Phobius"/>
    </source>
</evidence>
<dbReference type="Pfam" id="PF21088">
    <property type="entry name" value="MS_channel_1st"/>
    <property type="match status" value="1"/>
</dbReference>
<evidence type="ECO:0000256" key="5">
    <source>
        <dbReference type="ARBA" id="ARBA00022989"/>
    </source>
</evidence>
<evidence type="ECO:0000256" key="3">
    <source>
        <dbReference type="ARBA" id="ARBA00022475"/>
    </source>
</evidence>
<dbReference type="InterPro" id="IPR045276">
    <property type="entry name" value="YbiO_bact"/>
</dbReference>
<dbReference type="RefSeq" id="WP_270029666.1">
    <property type="nucleotide sequence ID" value="NZ_JAPDDP010000101.1"/>
</dbReference>
<feature type="domain" description="Mechanosensitive ion channel MscS" evidence="8">
    <location>
        <begin position="138"/>
        <end position="196"/>
    </location>
</feature>
<evidence type="ECO:0000313" key="11">
    <source>
        <dbReference type="EMBL" id="MDA0185179.1"/>
    </source>
</evidence>
<dbReference type="FunFam" id="2.30.30.60:FF:000001">
    <property type="entry name" value="MscS Mechanosensitive ion channel"/>
    <property type="match status" value="1"/>
</dbReference>
<comment type="subcellular location">
    <subcellularLocation>
        <location evidence="1">Cell membrane</location>
        <topology evidence="1">Multi-pass membrane protein</topology>
    </subcellularLocation>
</comment>
<dbReference type="Gene3D" id="2.30.30.60">
    <property type="match status" value="1"/>
</dbReference>
<dbReference type="PANTHER" id="PTHR30460">
    <property type="entry name" value="MODERATE CONDUCTANCE MECHANOSENSITIVE CHANNEL YBIO"/>
    <property type="match status" value="1"/>
</dbReference>
<comment type="caution">
    <text evidence="11">The sequence shown here is derived from an EMBL/GenBank/DDBJ whole genome shotgun (WGS) entry which is preliminary data.</text>
</comment>
<comment type="similarity">
    <text evidence="2">Belongs to the MscS (TC 1.A.23) family.</text>
</comment>
<dbReference type="Proteomes" id="UP001147653">
    <property type="component" value="Unassembled WGS sequence"/>
</dbReference>
<dbReference type="GO" id="GO:0008381">
    <property type="term" value="F:mechanosensitive monoatomic ion channel activity"/>
    <property type="evidence" value="ECO:0007669"/>
    <property type="project" value="InterPro"/>
</dbReference>
<dbReference type="InterPro" id="IPR023408">
    <property type="entry name" value="MscS_beta-dom_sf"/>
</dbReference>
<dbReference type="InterPro" id="IPR011014">
    <property type="entry name" value="MscS_channel_TM-2"/>
</dbReference>
<sequence>MLQTTFGAVSVDPADVADFLLGAPLRILAILVLAWFVNRIARRGVRSALKTLSSGAVQERVGQMRAAAPSALLQTQEHSLRSEQRIDALTSVLRSLVTFVIYTVATFMILGEIGINLGPLIAGAGILGVALGFGSQSLVKDFLSGVFILVEDQFGVGDIVDLDGQTSGVVDAVSLRTTRLRAVDGTLWHVPNGEIRRVGNKSQHWSRALIDIEVAYDTDLDHAEAVIAKVADEVAREDPEVIEQPEVWGVEQLGANGIVIRLVVKTRPSEQFRVSRELRRRIKSVFEQEGIEIPFPQQTVWHRGTPVVQSNGDQN</sequence>
<organism evidence="11 12">
    <name type="scientific">Solirubrobacter phytolaccae</name>
    <dbReference type="NCBI Taxonomy" id="1404360"/>
    <lineage>
        <taxon>Bacteria</taxon>
        <taxon>Bacillati</taxon>
        <taxon>Actinomycetota</taxon>
        <taxon>Thermoleophilia</taxon>
        <taxon>Solirubrobacterales</taxon>
        <taxon>Solirubrobacteraceae</taxon>
        <taxon>Solirubrobacter</taxon>
    </lineage>
</organism>
<evidence type="ECO:0000256" key="1">
    <source>
        <dbReference type="ARBA" id="ARBA00004651"/>
    </source>
</evidence>
<name>A0A9X3SB42_9ACTN</name>
<feature type="transmembrane region" description="Helical" evidence="7">
    <location>
        <begin position="91"/>
        <end position="111"/>
    </location>
</feature>
<dbReference type="SUPFAM" id="SSF50182">
    <property type="entry name" value="Sm-like ribonucleoproteins"/>
    <property type="match status" value="1"/>
</dbReference>
<dbReference type="SUPFAM" id="SSF82861">
    <property type="entry name" value="Mechanosensitive channel protein MscS (YggB), transmembrane region"/>
    <property type="match status" value="1"/>
</dbReference>
<keyword evidence="3" id="KW-1003">Cell membrane</keyword>